<reference evidence="2" key="1">
    <citation type="journal article" date="2022" name="Int. J. Mol. Sci.">
        <title>Draft Genome of Tanacetum Coccineum: Genomic Comparison of Closely Related Tanacetum-Family Plants.</title>
        <authorList>
            <person name="Yamashiro T."/>
            <person name="Shiraishi A."/>
            <person name="Nakayama K."/>
            <person name="Satake H."/>
        </authorList>
    </citation>
    <scope>NUCLEOTIDE SEQUENCE</scope>
</reference>
<dbReference type="Pfam" id="PF00665">
    <property type="entry name" value="rve"/>
    <property type="match status" value="1"/>
</dbReference>
<dbReference type="InterPro" id="IPR005162">
    <property type="entry name" value="Retrotrans_gag_dom"/>
</dbReference>
<keyword evidence="3" id="KW-1185">Reference proteome</keyword>
<organism evidence="2 3">
    <name type="scientific">Tanacetum coccineum</name>
    <dbReference type="NCBI Taxonomy" id="301880"/>
    <lineage>
        <taxon>Eukaryota</taxon>
        <taxon>Viridiplantae</taxon>
        <taxon>Streptophyta</taxon>
        <taxon>Embryophyta</taxon>
        <taxon>Tracheophyta</taxon>
        <taxon>Spermatophyta</taxon>
        <taxon>Magnoliopsida</taxon>
        <taxon>eudicotyledons</taxon>
        <taxon>Gunneridae</taxon>
        <taxon>Pentapetalae</taxon>
        <taxon>asterids</taxon>
        <taxon>campanulids</taxon>
        <taxon>Asterales</taxon>
        <taxon>Asteraceae</taxon>
        <taxon>Asteroideae</taxon>
        <taxon>Anthemideae</taxon>
        <taxon>Anthemidinae</taxon>
        <taxon>Tanacetum</taxon>
    </lineage>
</organism>
<dbReference type="InterPro" id="IPR001584">
    <property type="entry name" value="Integrase_cat-core"/>
</dbReference>
<comment type="caution">
    <text evidence="2">The sequence shown here is derived from an EMBL/GenBank/DDBJ whole genome shotgun (WGS) entry which is preliminary data.</text>
</comment>
<dbReference type="Pfam" id="PF13456">
    <property type="entry name" value="RVT_3"/>
    <property type="match status" value="1"/>
</dbReference>
<dbReference type="InterPro" id="IPR036397">
    <property type="entry name" value="RNaseH_sf"/>
</dbReference>
<proteinExistence type="predicted"/>
<evidence type="ECO:0000313" key="3">
    <source>
        <dbReference type="Proteomes" id="UP001151760"/>
    </source>
</evidence>
<feature type="domain" description="Integrase catalytic" evidence="1">
    <location>
        <begin position="382"/>
        <end position="545"/>
    </location>
</feature>
<dbReference type="InterPro" id="IPR041588">
    <property type="entry name" value="Integrase_H2C2"/>
</dbReference>
<reference evidence="2" key="2">
    <citation type="submission" date="2022-01" db="EMBL/GenBank/DDBJ databases">
        <authorList>
            <person name="Yamashiro T."/>
            <person name="Shiraishi A."/>
            <person name="Satake H."/>
            <person name="Nakayama K."/>
        </authorList>
    </citation>
    <scope>NUCLEOTIDE SEQUENCE</scope>
</reference>
<dbReference type="InterPro" id="IPR002156">
    <property type="entry name" value="RNaseH_domain"/>
</dbReference>
<protein>
    <submittedName>
        <fullName evidence="2">Reverse transcriptase domain-containing protein</fullName>
    </submittedName>
</protein>
<dbReference type="InterPro" id="IPR012337">
    <property type="entry name" value="RNaseH-like_sf"/>
</dbReference>
<dbReference type="Pfam" id="PF17921">
    <property type="entry name" value="Integrase_H2C2"/>
    <property type="match status" value="1"/>
</dbReference>
<gene>
    <name evidence="2" type="ORF">Tco_0991233</name>
</gene>
<dbReference type="EMBL" id="BQNB010016821">
    <property type="protein sequence ID" value="GJT56179.1"/>
    <property type="molecule type" value="Genomic_DNA"/>
</dbReference>
<dbReference type="PANTHER" id="PTHR48475">
    <property type="entry name" value="RIBONUCLEASE H"/>
    <property type="match status" value="1"/>
</dbReference>
<evidence type="ECO:0000313" key="2">
    <source>
        <dbReference type="EMBL" id="GJT56179.1"/>
    </source>
</evidence>
<dbReference type="PANTHER" id="PTHR48475:SF2">
    <property type="entry name" value="RIBONUCLEASE H"/>
    <property type="match status" value="1"/>
</dbReference>
<accession>A0ABQ5EZP7</accession>
<name>A0ABQ5EZP7_9ASTR</name>
<dbReference type="PROSITE" id="PS50994">
    <property type="entry name" value="INTEGRASE"/>
    <property type="match status" value="1"/>
</dbReference>
<dbReference type="Pfam" id="PF03732">
    <property type="entry name" value="Retrotrans_gag"/>
    <property type="match status" value="1"/>
</dbReference>
<sequence length="901" mass="103382">MKIRQGYSPVRQKKRRFEQVPIQVSRQVTPLVQNTQEVHEEGRLSLDYRSRRSFHTAQAAYSSTSHASRTPTRGGVDFMYLSATHGAISAVLLTDRDSVQTPVNYSAMEKLILALVFAAKRLRRYFQAHRSERTDIGGFSHRKTRNRCCPPPERTRMGVRNLEANVDSRLVANHVLGEYVAKEDNMVQYLDKTKSLIQGFDRFTIRQVPRGDNKKADALSKIASTSFAHLSKQVLVEILKNKSISEMEISTVIEEQDPTWMTPIIEFISKGTLPHEQKDARRIRRTAQRFELRNGVLYRRSFLQPWLRCVGPIQADYVLHEIHAGSYSMHSGPRSVVARALRSGYYWPTMHRDARDMIRKCNDCQVHRPIPRQPQQELTPITSPWPFHKWGIDIAGPFLVAAGGLKFLIVAIDYFTKWIEARAVATITGNQVKQFVWDNIVCRFGLPGEIVSDNGKQFCDNPFKDWCTRLSITQRFASVKHPQTNGLVERANRSLGEGIKARLDRHKGRWVEELSHVLWAHRTTIKVSTGDNPFSIPGDFVYLANDARHSEDTGNWDQKWEDPTVMGSTWKGAYKHTSYGILQISRNAIFRECMRTRRSNYPNNSNVTIPRRRRRQVSNIVEPEIRTIVTPMAERTMEELLRAPTEGYGEAIVLPEINADHFEIKTNLLQLVQANPFYGRESENPHAHINSFKRITSTLRFRNVPNDVIKLMMFPYSLEGAAKDWYEKEPPNSIFTWEDLVTKFVNQFFPPSKTTHLKNEISRFTQKFEETFSEAWERFKELLRACPHHGFTELTQVDTFYNGLNENEQDSLNAAAGGNLLSKTTREALNIIENKSKVRYSRNRSNASRMNATSSKTDERIDKLADQLSTLVEIISKKVVTPAPIKAVEESCVTCSGAHSW</sequence>
<dbReference type="Proteomes" id="UP001151760">
    <property type="component" value="Unassembled WGS sequence"/>
</dbReference>
<keyword evidence="2" id="KW-0695">RNA-directed DNA polymerase</keyword>
<dbReference type="GO" id="GO:0003964">
    <property type="term" value="F:RNA-directed DNA polymerase activity"/>
    <property type="evidence" value="ECO:0007669"/>
    <property type="project" value="UniProtKB-KW"/>
</dbReference>
<keyword evidence="2" id="KW-0548">Nucleotidyltransferase</keyword>
<evidence type="ECO:0000259" key="1">
    <source>
        <dbReference type="PROSITE" id="PS50994"/>
    </source>
</evidence>
<dbReference type="Gene3D" id="1.10.340.70">
    <property type="match status" value="1"/>
</dbReference>
<dbReference type="Gene3D" id="3.30.420.10">
    <property type="entry name" value="Ribonuclease H-like superfamily/Ribonuclease H"/>
    <property type="match status" value="2"/>
</dbReference>
<keyword evidence="2" id="KW-0808">Transferase</keyword>
<dbReference type="SUPFAM" id="SSF53098">
    <property type="entry name" value="Ribonuclease H-like"/>
    <property type="match status" value="1"/>
</dbReference>